<dbReference type="EMBL" id="LAZR01000387">
    <property type="protein sequence ID" value="KKN71247.1"/>
    <property type="molecule type" value="Genomic_DNA"/>
</dbReference>
<proteinExistence type="predicted"/>
<evidence type="ECO:0008006" key="2">
    <source>
        <dbReference type="Google" id="ProtNLM"/>
    </source>
</evidence>
<gene>
    <name evidence="1" type="ORF">LCGC14_0422900</name>
</gene>
<organism evidence="1">
    <name type="scientific">marine sediment metagenome</name>
    <dbReference type="NCBI Taxonomy" id="412755"/>
    <lineage>
        <taxon>unclassified sequences</taxon>
        <taxon>metagenomes</taxon>
        <taxon>ecological metagenomes</taxon>
    </lineage>
</organism>
<accession>A0A0F9T8E8</accession>
<protein>
    <recommendedName>
        <fullName evidence="2">DUF2284 domain-containing protein</fullName>
    </recommendedName>
</protein>
<evidence type="ECO:0000313" key="1">
    <source>
        <dbReference type="EMBL" id="KKN71247.1"/>
    </source>
</evidence>
<sequence>MYKQINPILDFSVRQLCFRAYTNHPKGCPNYNHKVGCPPISRTIDEKINLSKPVFVIWSVFNFAAHCKKMKEKHSNWSKRQIECCLYWQPTARKQLKEYVHKFLLEHKKFIIINCPEGDGVNVTSTMKSIGINLEWPPVNITYQIVLAGYSL</sequence>
<reference evidence="1" key="1">
    <citation type="journal article" date="2015" name="Nature">
        <title>Complex archaea that bridge the gap between prokaryotes and eukaryotes.</title>
        <authorList>
            <person name="Spang A."/>
            <person name="Saw J.H."/>
            <person name="Jorgensen S.L."/>
            <person name="Zaremba-Niedzwiedzka K."/>
            <person name="Martijn J."/>
            <person name="Lind A.E."/>
            <person name="van Eijk R."/>
            <person name="Schleper C."/>
            <person name="Guy L."/>
            <person name="Ettema T.J."/>
        </authorList>
    </citation>
    <scope>NUCLEOTIDE SEQUENCE</scope>
</reference>
<dbReference type="AlphaFoldDB" id="A0A0F9T8E8"/>
<comment type="caution">
    <text evidence="1">The sequence shown here is derived from an EMBL/GenBank/DDBJ whole genome shotgun (WGS) entry which is preliminary data.</text>
</comment>
<name>A0A0F9T8E8_9ZZZZ</name>